<evidence type="ECO:0000256" key="1">
    <source>
        <dbReference type="SAM" id="MobiDB-lite"/>
    </source>
</evidence>
<proteinExistence type="predicted"/>
<dbReference type="EMBL" id="LT629772">
    <property type="protein sequence ID" value="SDS23097.1"/>
    <property type="molecule type" value="Genomic_DNA"/>
</dbReference>
<name>A0A1H1QIE7_9ACTN</name>
<accession>A0A1H1QIE7</accession>
<organism evidence="2 3">
    <name type="scientific">Microlunatus soli</name>
    <dbReference type="NCBI Taxonomy" id="630515"/>
    <lineage>
        <taxon>Bacteria</taxon>
        <taxon>Bacillati</taxon>
        <taxon>Actinomycetota</taxon>
        <taxon>Actinomycetes</taxon>
        <taxon>Propionibacteriales</taxon>
        <taxon>Propionibacteriaceae</taxon>
        <taxon>Microlunatus</taxon>
    </lineage>
</organism>
<gene>
    <name evidence="2" type="ORF">SAMN04489812_1280</name>
</gene>
<dbReference type="AlphaFoldDB" id="A0A1H1QIE7"/>
<evidence type="ECO:0000313" key="2">
    <source>
        <dbReference type="EMBL" id="SDS23097.1"/>
    </source>
</evidence>
<feature type="region of interest" description="Disordered" evidence="1">
    <location>
        <begin position="1"/>
        <end position="33"/>
    </location>
</feature>
<dbReference type="Proteomes" id="UP000199103">
    <property type="component" value="Chromosome I"/>
</dbReference>
<reference evidence="2 3" key="1">
    <citation type="submission" date="2016-10" db="EMBL/GenBank/DDBJ databases">
        <authorList>
            <person name="de Groot N.N."/>
        </authorList>
    </citation>
    <scope>NUCLEOTIDE SEQUENCE [LARGE SCALE GENOMIC DNA]</scope>
    <source>
        <strain evidence="2 3">DSM 21800</strain>
    </source>
</reference>
<sequence>MFRPVNRGPEPSQGADRILDQDNHGLPAEPTSATDYSSLDDLAVLVLDADESVSKNVAVVRLRRWGEFQCDADLMHGAARWLPRPLSNLQRLLAANESRVVTLVSLVGRLLHVCESLGVVGFRGSVSRRC</sequence>
<keyword evidence="3" id="KW-1185">Reference proteome</keyword>
<evidence type="ECO:0000313" key="3">
    <source>
        <dbReference type="Proteomes" id="UP000199103"/>
    </source>
</evidence>
<protein>
    <submittedName>
        <fullName evidence="2">Uncharacterized protein</fullName>
    </submittedName>
</protein>